<feature type="binding site" evidence="3">
    <location>
        <position position="132"/>
    </location>
    <ligand>
        <name>a divalent metal cation</name>
        <dbReference type="ChEBI" id="CHEBI:60240"/>
        <label>2</label>
    </ligand>
</feature>
<dbReference type="InterPro" id="IPR015991">
    <property type="entry name" value="TatD/YcfH-like"/>
</dbReference>
<name>A0A9X3FW47_9LACT</name>
<feature type="binding site" evidence="3">
    <location>
        <position position="207"/>
    </location>
    <ligand>
        <name>a divalent metal cation</name>
        <dbReference type="ChEBI" id="CHEBI:60240"/>
        <label>1</label>
    </ligand>
</feature>
<dbReference type="AlphaFoldDB" id="A0A9X3FW47"/>
<dbReference type="Gene3D" id="3.20.20.140">
    <property type="entry name" value="Metal-dependent hydrolases"/>
    <property type="match status" value="1"/>
</dbReference>
<proteinExistence type="predicted"/>
<sequence length="273" mass="30808">MTKPTLFDTHTHLNVNKFKGDRQEVTERARLMGVSGFAVVGFDYPTIDQALKMATDNQDMVAIIGWHPTEAHTFDRQAQAYLEANLTNDRVVALGETGLDYYWKTAPKEDQEEAFRRQLAMARDHQLPVVVHNRDATADCYRILKEERVGDFGGIMHSFSEGSEWAQKFLDLGMRLSFSGTVSYQNAQDIQAACQLTPDNCLLIETDAPYLAPHPKRGLRNETGFVYYVASAVAKLRATSLDDLAQLTYNNACQLFNLQATKQGLIRNDKRTH</sequence>
<dbReference type="SUPFAM" id="SSF51556">
    <property type="entry name" value="Metallo-dependent hydrolases"/>
    <property type="match status" value="1"/>
</dbReference>
<dbReference type="EMBL" id="JAPRFR010000001">
    <property type="protein sequence ID" value="MCZ0725602.1"/>
    <property type="molecule type" value="Genomic_DNA"/>
</dbReference>
<dbReference type="GO" id="GO:0004536">
    <property type="term" value="F:DNA nuclease activity"/>
    <property type="evidence" value="ECO:0007669"/>
    <property type="project" value="InterPro"/>
</dbReference>
<dbReference type="GO" id="GO:0016788">
    <property type="term" value="F:hydrolase activity, acting on ester bonds"/>
    <property type="evidence" value="ECO:0007669"/>
    <property type="project" value="InterPro"/>
</dbReference>
<evidence type="ECO:0000256" key="3">
    <source>
        <dbReference type="PIRSR" id="PIRSR005902-1"/>
    </source>
</evidence>
<dbReference type="PIRSF" id="PIRSF005902">
    <property type="entry name" value="DNase_TatD"/>
    <property type="match status" value="1"/>
</dbReference>
<feature type="binding site" evidence="3">
    <location>
        <position position="157"/>
    </location>
    <ligand>
        <name>a divalent metal cation</name>
        <dbReference type="ChEBI" id="CHEBI:60240"/>
        <label>2</label>
    </ligand>
</feature>
<dbReference type="Proteomes" id="UP001146670">
    <property type="component" value="Unassembled WGS sequence"/>
</dbReference>
<dbReference type="InterPro" id="IPR032466">
    <property type="entry name" value="Metal_Hydrolase"/>
</dbReference>
<keyword evidence="1 3" id="KW-0479">Metal-binding</keyword>
<evidence type="ECO:0000313" key="5">
    <source>
        <dbReference type="Proteomes" id="UP001146670"/>
    </source>
</evidence>
<dbReference type="PANTHER" id="PTHR46124">
    <property type="entry name" value="D-AMINOACYL-TRNA DEACYLASE"/>
    <property type="match status" value="1"/>
</dbReference>
<dbReference type="CDD" id="cd01310">
    <property type="entry name" value="TatD_DNAse"/>
    <property type="match status" value="1"/>
</dbReference>
<dbReference type="GO" id="GO:0005829">
    <property type="term" value="C:cytosol"/>
    <property type="evidence" value="ECO:0007669"/>
    <property type="project" value="TreeGrafter"/>
</dbReference>
<accession>A0A9X3FW47</accession>
<dbReference type="PROSITE" id="PS01137">
    <property type="entry name" value="TATD_1"/>
    <property type="match status" value="1"/>
</dbReference>
<protein>
    <submittedName>
        <fullName evidence="4">TatD family hydrolase</fullName>
    </submittedName>
</protein>
<dbReference type="PANTHER" id="PTHR46124:SF2">
    <property type="entry name" value="D-AMINOACYL-TRNA DEACYLASE"/>
    <property type="match status" value="1"/>
</dbReference>
<evidence type="ECO:0000313" key="4">
    <source>
        <dbReference type="EMBL" id="MCZ0725602.1"/>
    </source>
</evidence>
<dbReference type="FunFam" id="3.20.20.140:FF:000005">
    <property type="entry name" value="TatD family hydrolase"/>
    <property type="match status" value="1"/>
</dbReference>
<feature type="binding site" evidence="3">
    <location>
        <position position="12"/>
    </location>
    <ligand>
        <name>a divalent metal cation</name>
        <dbReference type="ChEBI" id="CHEBI:60240"/>
        <label>1</label>
    </ligand>
</feature>
<comment type="caution">
    <text evidence="4">The sequence shown here is derived from an EMBL/GenBank/DDBJ whole genome shotgun (WGS) entry which is preliminary data.</text>
</comment>
<dbReference type="InterPro" id="IPR018228">
    <property type="entry name" value="DNase_TatD-rel_CS"/>
</dbReference>
<evidence type="ECO:0000256" key="1">
    <source>
        <dbReference type="ARBA" id="ARBA00022723"/>
    </source>
</evidence>
<dbReference type="RefSeq" id="WP_268751917.1">
    <property type="nucleotide sequence ID" value="NZ_JAPRFQ010000001.1"/>
</dbReference>
<feature type="binding site" evidence="3">
    <location>
        <position position="10"/>
    </location>
    <ligand>
        <name>a divalent metal cation</name>
        <dbReference type="ChEBI" id="CHEBI:60240"/>
        <label>1</label>
    </ligand>
</feature>
<dbReference type="GO" id="GO:0046872">
    <property type="term" value="F:metal ion binding"/>
    <property type="evidence" value="ECO:0007669"/>
    <property type="project" value="UniProtKB-KW"/>
</dbReference>
<dbReference type="InterPro" id="IPR001130">
    <property type="entry name" value="TatD-like"/>
</dbReference>
<keyword evidence="5" id="KW-1185">Reference proteome</keyword>
<gene>
    <name evidence="4" type="ORF">OW157_03340</name>
</gene>
<reference evidence="4" key="1">
    <citation type="submission" date="2022-12" db="EMBL/GenBank/DDBJ databases">
        <title>Description and comparative metabolic analysis of Aerococcus sp. nov., isolated from the feces of a pig.</title>
        <authorList>
            <person name="Chang Y.-H."/>
        </authorList>
    </citation>
    <scope>NUCLEOTIDE SEQUENCE</scope>
    <source>
        <strain evidence="4">YH-aer222</strain>
    </source>
</reference>
<dbReference type="NCBIfam" id="TIGR00010">
    <property type="entry name" value="YchF/TatD family DNA exonuclease"/>
    <property type="match status" value="1"/>
</dbReference>
<feature type="binding site" evidence="3">
    <location>
        <position position="96"/>
    </location>
    <ligand>
        <name>a divalent metal cation</name>
        <dbReference type="ChEBI" id="CHEBI:60240"/>
        <label>1</label>
    </ligand>
</feature>
<dbReference type="Pfam" id="PF01026">
    <property type="entry name" value="TatD_DNase"/>
    <property type="match status" value="1"/>
</dbReference>
<organism evidence="4 5">
    <name type="scientific">Aerococcus kribbianus</name>
    <dbReference type="NCBI Taxonomy" id="2999064"/>
    <lineage>
        <taxon>Bacteria</taxon>
        <taxon>Bacillati</taxon>
        <taxon>Bacillota</taxon>
        <taxon>Bacilli</taxon>
        <taxon>Lactobacillales</taxon>
        <taxon>Aerococcaceae</taxon>
        <taxon>Aerococcus</taxon>
    </lineage>
</organism>
<keyword evidence="2 4" id="KW-0378">Hydrolase</keyword>
<evidence type="ECO:0000256" key="2">
    <source>
        <dbReference type="ARBA" id="ARBA00022801"/>
    </source>
</evidence>